<keyword evidence="7 14" id="KW-0418">Kinase</keyword>
<dbReference type="KEGG" id="nib:GU926_05300"/>
<accession>A0A6P1NX36</accession>
<dbReference type="EMBL" id="CP047897">
    <property type="protein sequence ID" value="QHL86884.1"/>
    <property type="molecule type" value="Genomic_DNA"/>
</dbReference>
<feature type="domain" description="7,8-dihydro-6-hydroxymethylpterin-pyrophosphokinase" evidence="13">
    <location>
        <begin position="87"/>
        <end position="98"/>
    </location>
</feature>
<evidence type="ECO:0000256" key="1">
    <source>
        <dbReference type="ARBA" id="ARBA00005051"/>
    </source>
</evidence>
<dbReference type="PANTHER" id="PTHR43071:SF1">
    <property type="entry name" value="2-AMINO-4-HYDROXY-6-HYDROXYMETHYLDIHYDROPTERIDINE PYROPHOSPHOKINASE"/>
    <property type="match status" value="1"/>
</dbReference>
<comment type="function">
    <text evidence="10">Catalyzes the transfer of pyrophosphate from adenosine triphosphate (ATP) to 6-hydroxymethyl-7,8-dihydropterin, an enzymatic step in folate biosynthesis pathway.</text>
</comment>
<comment type="similarity">
    <text evidence="2">Belongs to the HPPK family.</text>
</comment>
<dbReference type="SUPFAM" id="SSF55083">
    <property type="entry name" value="6-hydroxymethyl-7,8-dihydropterin pyrophosphokinase, HPPK"/>
    <property type="match status" value="1"/>
</dbReference>
<dbReference type="UniPathway" id="UPA00077">
    <property type="reaction ID" value="UER00155"/>
</dbReference>
<evidence type="ECO:0000259" key="13">
    <source>
        <dbReference type="PROSITE" id="PS00794"/>
    </source>
</evidence>
<evidence type="ECO:0000256" key="12">
    <source>
        <dbReference type="ARBA" id="ARBA00033413"/>
    </source>
</evidence>
<proteinExistence type="inferred from homology"/>
<dbReference type="RefSeq" id="WP_160689720.1">
    <property type="nucleotide sequence ID" value="NZ_CP047897.1"/>
</dbReference>
<reference evidence="14 15" key="1">
    <citation type="submission" date="2020-01" db="EMBL/GenBank/DDBJ databases">
        <authorList>
            <person name="Kim M."/>
        </authorList>
    </citation>
    <scope>NUCLEOTIDE SEQUENCE [LARGE SCALE GENOMIC DNA]</scope>
    <source>
        <strain evidence="14 15">BT10</strain>
    </source>
</reference>
<dbReference type="AlphaFoldDB" id="A0A6P1NX36"/>
<comment type="pathway">
    <text evidence="1">Cofactor biosynthesis; tetrahydrofolate biosynthesis; 2-amino-4-hydroxy-6-hydroxymethyl-7,8-dihydropteridine diphosphate from 7,8-dihydroneopterin triphosphate: step 4/4.</text>
</comment>
<evidence type="ECO:0000313" key="15">
    <source>
        <dbReference type="Proteomes" id="UP000464214"/>
    </source>
</evidence>
<keyword evidence="5 14" id="KW-0808">Transferase</keyword>
<evidence type="ECO:0000256" key="3">
    <source>
        <dbReference type="ARBA" id="ARBA00013253"/>
    </source>
</evidence>
<keyword evidence="8" id="KW-0067">ATP-binding</keyword>
<protein>
    <recommendedName>
        <fullName evidence="4">2-amino-4-hydroxy-6-hydroxymethyldihydropteridine pyrophosphokinase</fullName>
        <ecNumber evidence="3">2.7.6.3</ecNumber>
    </recommendedName>
    <alternativeName>
        <fullName evidence="11">6-hydroxymethyl-7,8-dihydropterin pyrophosphokinase</fullName>
    </alternativeName>
    <alternativeName>
        <fullName evidence="12">7,8-dihydro-6-hydroxymethylpterin-pyrophosphokinase</fullName>
    </alternativeName>
</protein>
<evidence type="ECO:0000256" key="9">
    <source>
        <dbReference type="ARBA" id="ARBA00022909"/>
    </source>
</evidence>
<dbReference type="Proteomes" id="UP000464214">
    <property type="component" value="Chromosome"/>
</dbReference>
<evidence type="ECO:0000256" key="7">
    <source>
        <dbReference type="ARBA" id="ARBA00022777"/>
    </source>
</evidence>
<evidence type="ECO:0000256" key="8">
    <source>
        <dbReference type="ARBA" id="ARBA00022840"/>
    </source>
</evidence>
<keyword evidence="9" id="KW-0289">Folate biosynthesis</keyword>
<dbReference type="GO" id="GO:0003848">
    <property type="term" value="F:2-amino-4-hydroxy-6-hydroxymethyldihydropteridine diphosphokinase activity"/>
    <property type="evidence" value="ECO:0007669"/>
    <property type="project" value="UniProtKB-EC"/>
</dbReference>
<dbReference type="GO" id="GO:0046656">
    <property type="term" value="P:folic acid biosynthetic process"/>
    <property type="evidence" value="ECO:0007669"/>
    <property type="project" value="UniProtKB-KW"/>
</dbReference>
<evidence type="ECO:0000256" key="6">
    <source>
        <dbReference type="ARBA" id="ARBA00022741"/>
    </source>
</evidence>
<keyword evidence="15" id="KW-1185">Reference proteome</keyword>
<evidence type="ECO:0000256" key="4">
    <source>
        <dbReference type="ARBA" id="ARBA00016218"/>
    </source>
</evidence>
<evidence type="ECO:0000256" key="2">
    <source>
        <dbReference type="ARBA" id="ARBA00005810"/>
    </source>
</evidence>
<evidence type="ECO:0000256" key="10">
    <source>
        <dbReference type="ARBA" id="ARBA00029409"/>
    </source>
</evidence>
<dbReference type="CDD" id="cd00483">
    <property type="entry name" value="HPPK"/>
    <property type="match status" value="1"/>
</dbReference>
<dbReference type="InterPro" id="IPR035907">
    <property type="entry name" value="Hppk_sf"/>
</dbReference>
<dbReference type="GO" id="GO:0005524">
    <property type="term" value="F:ATP binding"/>
    <property type="evidence" value="ECO:0007669"/>
    <property type="project" value="UniProtKB-KW"/>
</dbReference>
<gene>
    <name evidence="14" type="primary">folK</name>
    <name evidence="14" type="ORF">GU926_05300</name>
</gene>
<name>A0A6P1NX36_9BACT</name>
<dbReference type="InterPro" id="IPR000550">
    <property type="entry name" value="Hppk"/>
</dbReference>
<dbReference type="Gene3D" id="3.30.70.560">
    <property type="entry name" value="7,8-Dihydro-6-hydroxymethylpterin-pyrophosphokinase HPPK"/>
    <property type="match status" value="1"/>
</dbReference>
<sequence length="160" mass="18057">MRPLYLLLGSNLGDRVSFLQEAFDRLSGIFGESGQKSSLYETAAWGLENQPAFLNQALLFQTDLPPDQVLAHTQQIEQDLGRERKERWGARVIDIDILLYGNTILETQNLTIPHPHLHQRRFTLAPLAELSPSFVHPVLKKTIAQLLADCPDPLEVTLMC</sequence>
<dbReference type="PANTHER" id="PTHR43071">
    <property type="entry name" value="2-AMINO-4-HYDROXY-6-HYDROXYMETHYLDIHYDROPTERIDINE PYROPHOSPHOKINASE"/>
    <property type="match status" value="1"/>
</dbReference>
<dbReference type="GO" id="GO:0046654">
    <property type="term" value="P:tetrahydrofolate biosynthetic process"/>
    <property type="evidence" value="ECO:0007669"/>
    <property type="project" value="UniProtKB-UniPathway"/>
</dbReference>
<keyword evidence="6" id="KW-0547">Nucleotide-binding</keyword>
<organism evidence="14 15">
    <name type="scientific">Nibribacter ruber</name>
    <dbReference type="NCBI Taxonomy" id="2698458"/>
    <lineage>
        <taxon>Bacteria</taxon>
        <taxon>Pseudomonadati</taxon>
        <taxon>Bacteroidota</taxon>
        <taxon>Cytophagia</taxon>
        <taxon>Cytophagales</taxon>
        <taxon>Hymenobacteraceae</taxon>
        <taxon>Nibribacter</taxon>
    </lineage>
</organism>
<dbReference type="NCBIfam" id="TIGR01498">
    <property type="entry name" value="folK"/>
    <property type="match status" value="1"/>
</dbReference>
<dbReference type="PROSITE" id="PS00794">
    <property type="entry name" value="HPPK"/>
    <property type="match status" value="1"/>
</dbReference>
<evidence type="ECO:0000313" key="14">
    <source>
        <dbReference type="EMBL" id="QHL86884.1"/>
    </source>
</evidence>
<evidence type="ECO:0000256" key="11">
    <source>
        <dbReference type="ARBA" id="ARBA00029766"/>
    </source>
</evidence>
<evidence type="ECO:0000256" key="5">
    <source>
        <dbReference type="ARBA" id="ARBA00022679"/>
    </source>
</evidence>
<dbReference type="GO" id="GO:0016301">
    <property type="term" value="F:kinase activity"/>
    <property type="evidence" value="ECO:0007669"/>
    <property type="project" value="UniProtKB-KW"/>
</dbReference>
<dbReference type="Pfam" id="PF01288">
    <property type="entry name" value="HPPK"/>
    <property type="match status" value="1"/>
</dbReference>
<dbReference type="EC" id="2.7.6.3" evidence="3"/>